<evidence type="ECO:0000259" key="1">
    <source>
        <dbReference type="Pfam" id="PF03161"/>
    </source>
</evidence>
<accession>A0A1G2RXZ6</accession>
<organism evidence="2 3">
    <name type="scientific">Candidatus Wildermuthbacteria bacterium RIFCSPLOWO2_12_FULL_40_9</name>
    <dbReference type="NCBI Taxonomy" id="1802467"/>
    <lineage>
        <taxon>Bacteria</taxon>
        <taxon>Candidatus Wildermuthiibacteriota</taxon>
    </lineage>
</organism>
<dbReference type="Proteomes" id="UP000177853">
    <property type="component" value="Unassembled WGS sequence"/>
</dbReference>
<dbReference type="Gene3D" id="3.10.28.10">
    <property type="entry name" value="Homing endonucleases"/>
    <property type="match status" value="2"/>
</dbReference>
<dbReference type="AlphaFoldDB" id="A0A1G2RXZ6"/>
<comment type="caution">
    <text evidence="2">The sequence shown here is derived from an EMBL/GenBank/DDBJ whole genome shotgun (WGS) entry which is preliminary data.</text>
</comment>
<dbReference type="InterPro" id="IPR004860">
    <property type="entry name" value="LAGLIDADG_dom"/>
</dbReference>
<sequence>MIKSFLLSKSKEIILGSLLGDGSLRIHKNYKNARFSFRHSIHQKDYFLWKVAQLKDISGKNCYWMSRDKDGFGGKKLRYQSIVAQELTDLYNLVCKKDRLKIQRKWLNLLTPLSLVIWWMDDGSIIGNGRKGVFCTESFSYDDQKIIARYLRVIWKVEVHIGKIKRAWNGKEKIYYRLWIRSSEELKKLLRIILPQLKVQSMLPKFLILYKDINLQQRWISEVSKLTGFSMEIVEKYVSEKKHKWKAYEKSSENDIVRSSE</sequence>
<evidence type="ECO:0000313" key="3">
    <source>
        <dbReference type="Proteomes" id="UP000177853"/>
    </source>
</evidence>
<evidence type="ECO:0000313" key="2">
    <source>
        <dbReference type="EMBL" id="OHA77289.1"/>
    </source>
</evidence>
<dbReference type="EMBL" id="MHUM01000002">
    <property type="protein sequence ID" value="OHA77289.1"/>
    <property type="molecule type" value="Genomic_DNA"/>
</dbReference>
<dbReference type="InterPro" id="IPR027434">
    <property type="entry name" value="Homing_endonucl"/>
</dbReference>
<feature type="domain" description="Homing endonuclease LAGLIDADG" evidence="1">
    <location>
        <begin position="11"/>
        <end position="167"/>
    </location>
</feature>
<proteinExistence type="predicted"/>
<name>A0A1G2RXZ6_9BACT</name>
<dbReference type="GO" id="GO:0004519">
    <property type="term" value="F:endonuclease activity"/>
    <property type="evidence" value="ECO:0007669"/>
    <property type="project" value="InterPro"/>
</dbReference>
<dbReference type="Pfam" id="PF03161">
    <property type="entry name" value="LAGLIDADG_2"/>
    <property type="match status" value="1"/>
</dbReference>
<dbReference type="SUPFAM" id="SSF55608">
    <property type="entry name" value="Homing endonucleases"/>
    <property type="match status" value="1"/>
</dbReference>
<protein>
    <recommendedName>
        <fullName evidence="1">Homing endonuclease LAGLIDADG domain-containing protein</fullName>
    </recommendedName>
</protein>
<gene>
    <name evidence="2" type="ORF">A3H01_02080</name>
</gene>
<reference evidence="2 3" key="1">
    <citation type="journal article" date="2016" name="Nat. Commun.">
        <title>Thousands of microbial genomes shed light on interconnected biogeochemical processes in an aquifer system.</title>
        <authorList>
            <person name="Anantharaman K."/>
            <person name="Brown C.T."/>
            <person name="Hug L.A."/>
            <person name="Sharon I."/>
            <person name="Castelle C.J."/>
            <person name="Probst A.J."/>
            <person name="Thomas B.C."/>
            <person name="Singh A."/>
            <person name="Wilkins M.J."/>
            <person name="Karaoz U."/>
            <person name="Brodie E.L."/>
            <person name="Williams K.H."/>
            <person name="Hubbard S.S."/>
            <person name="Banfield J.F."/>
        </authorList>
    </citation>
    <scope>NUCLEOTIDE SEQUENCE [LARGE SCALE GENOMIC DNA]</scope>
</reference>